<keyword evidence="1" id="KW-0812">Transmembrane</keyword>
<accession>A0A5J9W564</accession>
<name>A0A5J9W564_9POAL</name>
<organism evidence="2 3">
    <name type="scientific">Eragrostis curvula</name>
    <name type="common">weeping love grass</name>
    <dbReference type="NCBI Taxonomy" id="38414"/>
    <lineage>
        <taxon>Eukaryota</taxon>
        <taxon>Viridiplantae</taxon>
        <taxon>Streptophyta</taxon>
        <taxon>Embryophyta</taxon>
        <taxon>Tracheophyta</taxon>
        <taxon>Spermatophyta</taxon>
        <taxon>Magnoliopsida</taxon>
        <taxon>Liliopsida</taxon>
        <taxon>Poales</taxon>
        <taxon>Poaceae</taxon>
        <taxon>PACMAD clade</taxon>
        <taxon>Chloridoideae</taxon>
        <taxon>Eragrostideae</taxon>
        <taxon>Eragrostidinae</taxon>
        <taxon>Eragrostis</taxon>
    </lineage>
</organism>
<feature type="non-terminal residue" evidence="2">
    <location>
        <position position="1"/>
    </location>
</feature>
<feature type="transmembrane region" description="Helical" evidence="1">
    <location>
        <begin position="12"/>
        <end position="30"/>
    </location>
</feature>
<evidence type="ECO:0000256" key="1">
    <source>
        <dbReference type="SAM" id="Phobius"/>
    </source>
</evidence>
<keyword evidence="3" id="KW-1185">Reference proteome</keyword>
<dbReference type="Proteomes" id="UP000324897">
    <property type="component" value="Unassembled WGS sequence"/>
</dbReference>
<dbReference type="EMBL" id="RWGY01000005">
    <property type="protein sequence ID" value="TVU43073.1"/>
    <property type="molecule type" value="Genomic_DNA"/>
</dbReference>
<feature type="transmembrane region" description="Helical" evidence="1">
    <location>
        <begin position="85"/>
        <end position="104"/>
    </location>
</feature>
<evidence type="ECO:0000313" key="2">
    <source>
        <dbReference type="EMBL" id="TVU43073.1"/>
    </source>
</evidence>
<dbReference type="Gramene" id="TVU43073">
    <property type="protein sequence ID" value="TVU43073"/>
    <property type="gene ID" value="EJB05_09509"/>
</dbReference>
<protein>
    <submittedName>
        <fullName evidence="2">Uncharacterized protein</fullName>
    </submittedName>
</protein>
<gene>
    <name evidence="2" type="ORF">EJB05_09509</name>
</gene>
<sequence length="107" mass="10756">MLLAVSAGEYGVLLGLVGILVGANFIAVGVRMAEEPTVPPIGHSVFAAGVGGELPAFGRRNLEAAGVILASSAFTVVAGEASSELCFSMFALLLLGISLIIIGIRGE</sequence>
<evidence type="ECO:0000313" key="3">
    <source>
        <dbReference type="Proteomes" id="UP000324897"/>
    </source>
</evidence>
<keyword evidence="1" id="KW-0472">Membrane</keyword>
<reference evidence="2 3" key="1">
    <citation type="journal article" date="2019" name="Sci. Rep.">
        <title>A high-quality genome of Eragrostis curvula grass provides insights into Poaceae evolution and supports new strategies to enhance forage quality.</title>
        <authorList>
            <person name="Carballo J."/>
            <person name="Santos B.A.C.M."/>
            <person name="Zappacosta D."/>
            <person name="Garbus I."/>
            <person name="Selva J.P."/>
            <person name="Gallo C.A."/>
            <person name="Diaz A."/>
            <person name="Albertini E."/>
            <person name="Caccamo M."/>
            <person name="Echenique V."/>
        </authorList>
    </citation>
    <scope>NUCLEOTIDE SEQUENCE [LARGE SCALE GENOMIC DNA]</scope>
    <source>
        <strain evidence="3">cv. Victoria</strain>
        <tissue evidence="2">Leaf</tissue>
    </source>
</reference>
<dbReference type="AlphaFoldDB" id="A0A5J9W564"/>
<proteinExistence type="predicted"/>
<keyword evidence="1" id="KW-1133">Transmembrane helix</keyword>
<comment type="caution">
    <text evidence="2">The sequence shown here is derived from an EMBL/GenBank/DDBJ whole genome shotgun (WGS) entry which is preliminary data.</text>
</comment>